<keyword evidence="1" id="KW-0472">Membrane</keyword>
<evidence type="ECO:0000256" key="1">
    <source>
        <dbReference type="SAM" id="Phobius"/>
    </source>
</evidence>
<dbReference type="EMBL" id="CANHGI010000005">
    <property type="protein sequence ID" value="CAI5452550.1"/>
    <property type="molecule type" value="Genomic_DNA"/>
</dbReference>
<comment type="caution">
    <text evidence="3">The sequence shown here is derived from an EMBL/GenBank/DDBJ whole genome shotgun (WGS) entry which is preliminary data.</text>
</comment>
<reference evidence="3" key="1">
    <citation type="submission" date="2022-11" db="EMBL/GenBank/DDBJ databases">
        <authorList>
            <person name="Kikuchi T."/>
        </authorList>
    </citation>
    <scope>NUCLEOTIDE SEQUENCE</scope>
    <source>
        <strain evidence="3">PS1010</strain>
    </source>
</reference>
<name>A0A9P1IWS8_9PELO</name>
<evidence type="ECO:0000313" key="3">
    <source>
        <dbReference type="EMBL" id="CAI5452550.1"/>
    </source>
</evidence>
<keyword evidence="1" id="KW-0812">Transmembrane</keyword>
<sequence>MTIIAQILILLLMFSALIFTTSVNEELQKLECTVWEYDCKTEVKSGKMWCEFICSTSSNFWYSYAEYAGFGIFFTVISGVLWFWRRGFLNWI</sequence>
<feature type="transmembrane region" description="Helical" evidence="1">
    <location>
        <begin position="67"/>
        <end position="84"/>
    </location>
</feature>
<keyword evidence="2" id="KW-0732">Signal</keyword>
<keyword evidence="1" id="KW-1133">Transmembrane helix</keyword>
<protein>
    <submittedName>
        <fullName evidence="3">Uncharacterized protein</fullName>
    </submittedName>
</protein>
<feature type="chain" id="PRO_5040151273" evidence="2">
    <location>
        <begin position="21"/>
        <end position="92"/>
    </location>
</feature>
<dbReference type="AlphaFoldDB" id="A0A9P1IWS8"/>
<gene>
    <name evidence="3" type="ORF">CAMP_LOCUS15187</name>
</gene>
<accession>A0A9P1IWS8</accession>
<keyword evidence="4" id="KW-1185">Reference proteome</keyword>
<evidence type="ECO:0000256" key="2">
    <source>
        <dbReference type="SAM" id="SignalP"/>
    </source>
</evidence>
<proteinExistence type="predicted"/>
<evidence type="ECO:0000313" key="4">
    <source>
        <dbReference type="Proteomes" id="UP001152747"/>
    </source>
</evidence>
<feature type="signal peptide" evidence="2">
    <location>
        <begin position="1"/>
        <end position="20"/>
    </location>
</feature>
<organism evidence="3 4">
    <name type="scientific">Caenorhabditis angaria</name>
    <dbReference type="NCBI Taxonomy" id="860376"/>
    <lineage>
        <taxon>Eukaryota</taxon>
        <taxon>Metazoa</taxon>
        <taxon>Ecdysozoa</taxon>
        <taxon>Nematoda</taxon>
        <taxon>Chromadorea</taxon>
        <taxon>Rhabditida</taxon>
        <taxon>Rhabditina</taxon>
        <taxon>Rhabditomorpha</taxon>
        <taxon>Rhabditoidea</taxon>
        <taxon>Rhabditidae</taxon>
        <taxon>Peloderinae</taxon>
        <taxon>Caenorhabditis</taxon>
    </lineage>
</organism>
<dbReference type="Proteomes" id="UP001152747">
    <property type="component" value="Unassembled WGS sequence"/>
</dbReference>